<feature type="non-terminal residue" evidence="1">
    <location>
        <position position="119"/>
    </location>
</feature>
<dbReference type="AlphaFoldDB" id="A0A9J5XQ60"/>
<protein>
    <submittedName>
        <fullName evidence="1">Uncharacterized protein</fullName>
    </submittedName>
</protein>
<organism evidence="1 2">
    <name type="scientific">Solanum commersonii</name>
    <name type="common">Commerson's wild potato</name>
    <name type="synonym">Commerson's nightshade</name>
    <dbReference type="NCBI Taxonomy" id="4109"/>
    <lineage>
        <taxon>Eukaryota</taxon>
        <taxon>Viridiplantae</taxon>
        <taxon>Streptophyta</taxon>
        <taxon>Embryophyta</taxon>
        <taxon>Tracheophyta</taxon>
        <taxon>Spermatophyta</taxon>
        <taxon>Magnoliopsida</taxon>
        <taxon>eudicotyledons</taxon>
        <taxon>Gunneridae</taxon>
        <taxon>Pentapetalae</taxon>
        <taxon>asterids</taxon>
        <taxon>lamiids</taxon>
        <taxon>Solanales</taxon>
        <taxon>Solanaceae</taxon>
        <taxon>Solanoideae</taxon>
        <taxon>Solaneae</taxon>
        <taxon>Solanum</taxon>
    </lineage>
</organism>
<evidence type="ECO:0000313" key="1">
    <source>
        <dbReference type="EMBL" id="KAG5590345.1"/>
    </source>
</evidence>
<reference evidence="1 2" key="1">
    <citation type="submission" date="2020-09" db="EMBL/GenBank/DDBJ databases">
        <title>De no assembly of potato wild relative species, Solanum commersonii.</title>
        <authorList>
            <person name="Cho K."/>
        </authorList>
    </citation>
    <scope>NUCLEOTIDE SEQUENCE [LARGE SCALE GENOMIC DNA]</scope>
    <source>
        <strain evidence="1">LZ3.2</strain>
        <tissue evidence="1">Leaf</tissue>
    </source>
</reference>
<dbReference type="Proteomes" id="UP000824120">
    <property type="component" value="Chromosome 8"/>
</dbReference>
<name>A0A9J5XQ60_SOLCO</name>
<accession>A0A9J5XQ60</accession>
<proteinExistence type="predicted"/>
<comment type="caution">
    <text evidence="1">The sequence shown here is derived from an EMBL/GenBank/DDBJ whole genome shotgun (WGS) entry which is preliminary data.</text>
</comment>
<sequence>MKRLWKKLKHMKIGLKDLNTYMASYGQKLVPARQEIDGTRDENLPSPNVAFIREGPCLKYENKCSLVIPVTEEVIILAIKSMHVDKSPRIDGFLIEFFIKNWTIVKSDVVKGIQDFLTR</sequence>
<keyword evidence="2" id="KW-1185">Reference proteome</keyword>
<gene>
    <name evidence="1" type="ORF">H5410_040859</name>
</gene>
<evidence type="ECO:0000313" key="2">
    <source>
        <dbReference type="Proteomes" id="UP000824120"/>
    </source>
</evidence>
<dbReference type="EMBL" id="JACXVP010000008">
    <property type="protein sequence ID" value="KAG5590345.1"/>
    <property type="molecule type" value="Genomic_DNA"/>
</dbReference>